<dbReference type="Proteomes" id="UP000028045">
    <property type="component" value="Unassembled WGS sequence"/>
</dbReference>
<dbReference type="PANTHER" id="PTHR10632:SF2">
    <property type="entry name" value="SULFIDE:QUINONE OXIDOREDUCTASE, MITOCHONDRIAL"/>
    <property type="match status" value="1"/>
</dbReference>
<accession>A0A084AQK9</accession>
<reference evidence="1 2" key="1">
    <citation type="journal article" date="2014" name="BMC Genomics">
        <title>Comparative genome sequencing reveals chemotype-specific gene clusters in the toxigenic black mold Stachybotrys.</title>
        <authorList>
            <person name="Semeiks J."/>
            <person name="Borek D."/>
            <person name="Otwinowski Z."/>
            <person name="Grishin N.V."/>
        </authorList>
    </citation>
    <scope>NUCLEOTIDE SEQUENCE [LARGE SCALE GENOMIC DNA]</scope>
    <source>
        <strain evidence="2">CBS 109288 / IBT 7711</strain>
    </source>
</reference>
<evidence type="ECO:0000313" key="1">
    <source>
        <dbReference type="EMBL" id="KEY67588.1"/>
    </source>
</evidence>
<keyword evidence="2" id="KW-1185">Reference proteome</keyword>
<protein>
    <submittedName>
        <fullName evidence="1">Uncharacterized protein</fullName>
    </submittedName>
</protein>
<dbReference type="GO" id="GO:0005739">
    <property type="term" value="C:mitochondrion"/>
    <property type="evidence" value="ECO:0007669"/>
    <property type="project" value="TreeGrafter"/>
</dbReference>
<dbReference type="EMBL" id="KL648609">
    <property type="protein sequence ID" value="KEY67588.1"/>
    <property type="molecule type" value="Genomic_DNA"/>
</dbReference>
<sequence>MGHGVFCEFLVQEKVAKVGGASAAMASGHQELRSGSSKLDDIALSDPAEWHHYQQSWTLVGGGLEHKDWGQRLSSLVDPSIRLNANGVQTVTLILKYCSIFKYLQLIIRPGIKVAGEGKPDRAEGLDTAVQMLGCSRH</sequence>
<dbReference type="InterPro" id="IPR015904">
    <property type="entry name" value="Sulphide_quinone_reductase"/>
</dbReference>
<dbReference type="GO" id="GO:0071949">
    <property type="term" value="F:FAD binding"/>
    <property type="evidence" value="ECO:0007669"/>
    <property type="project" value="TreeGrafter"/>
</dbReference>
<dbReference type="GO" id="GO:0070221">
    <property type="term" value="P:sulfide oxidation, using sulfide:quinone oxidoreductase"/>
    <property type="evidence" value="ECO:0007669"/>
    <property type="project" value="TreeGrafter"/>
</dbReference>
<gene>
    <name evidence="1" type="ORF">S7711_08261</name>
</gene>
<dbReference type="AlphaFoldDB" id="A0A084AQK9"/>
<evidence type="ECO:0000313" key="2">
    <source>
        <dbReference type="Proteomes" id="UP000028045"/>
    </source>
</evidence>
<proteinExistence type="predicted"/>
<dbReference type="HOGENOM" id="CLU_1856597_0_0_1"/>
<dbReference type="InterPro" id="IPR036188">
    <property type="entry name" value="FAD/NAD-bd_sf"/>
</dbReference>
<organism evidence="1 2">
    <name type="scientific">Stachybotrys chartarum (strain CBS 109288 / IBT 7711)</name>
    <name type="common">Toxic black mold</name>
    <name type="synonym">Stilbospora chartarum</name>
    <dbReference type="NCBI Taxonomy" id="1280523"/>
    <lineage>
        <taxon>Eukaryota</taxon>
        <taxon>Fungi</taxon>
        <taxon>Dikarya</taxon>
        <taxon>Ascomycota</taxon>
        <taxon>Pezizomycotina</taxon>
        <taxon>Sordariomycetes</taxon>
        <taxon>Hypocreomycetidae</taxon>
        <taxon>Hypocreales</taxon>
        <taxon>Stachybotryaceae</taxon>
        <taxon>Stachybotrys</taxon>
    </lineage>
</organism>
<dbReference type="Gene3D" id="3.50.50.60">
    <property type="entry name" value="FAD/NAD(P)-binding domain"/>
    <property type="match status" value="1"/>
</dbReference>
<dbReference type="GO" id="GO:0070224">
    <property type="term" value="F:sulfide:quinone oxidoreductase activity"/>
    <property type="evidence" value="ECO:0007669"/>
    <property type="project" value="TreeGrafter"/>
</dbReference>
<dbReference type="PANTHER" id="PTHR10632">
    <property type="entry name" value="SULFIDE:QUINONE OXIDOREDUCTASE"/>
    <property type="match status" value="1"/>
</dbReference>
<name>A0A084AQK9_STACB</name>